<reference evidence="1" key="2">
    <citation type="submission" date="2018-04" db="EMBL/GenBank/DDBJ databases">
        <title>OnivRS2 (Oryza nivara Reference Sequence Version 2).</title>
        <authorList>
            <person name="Zhang J."/>
            <person name="Kudrna D."/>
            <person name="Lee S."/>
            <person name="Talag J."/>
            <person name="Rajasekar S."/>
            <person name="Welchert J."/>
            <person name="Hsing Y.-I."/>
            <person name="Wing R.A."/>
        </authorList>
    </citation>
    <scope>NUCLEOTIDE SEQUENCE [LARGE SCALE GENOMIC DNA]</scope>
    <source>
        <strain evidence="1">SL10</strain>
    </source>
</reference>
<protein>
    <submittedName>
        <fullName evidence="1">Uncharacterized protein</fullName>
    </submittedName>
</protein>
<dbReference type="HOGENOM" id="CLU_2546492_0_0_1"/>
<sequence length="83" mass="9579">MAGGEWIFQFFLSDLPDVRFKIRIEPNTFPNIGASRFLSIFLILPSDNLNSEPIPLPSDGKRVDVMRQDRNCIQSYMLQYRAA</sequence>
<dbReference type="Proteomes" id="UP000006591">
    <property type="component" value="Chromosome 2"/>
</dbReference>
<reference evidence="1" key="1">
    <citation type="submission" date="2015-04" db="UniProtKB">
        <authorList>
            <consortium name="EnsemblPlants"/>
        </authorList>
    </citation>
    <scope>IDENTIFICATION</scope>
    <source>
        <strain evidence="1">SL10</strain>
    </source>
</reference>
<proteinExistence type="predicted"/>
<dbReference type="AlphaFoldDB" id="A0A0E0G953"/>
<dbReference type="EnsemblPlants" id="ONIVA02G25030.3">
    <property type="protein sequence ID" value="ONIVA02G25030.3"/>
    <property type="gene ID" value="ONIVA02G25030"/>
</dbReference>
<organism evidence="1">
    <name type="scientific">Oryza nivara</name>
    <name type="common">Indian wild rice</name>
    <name type="synonym">Oryza sativa f. spontanea</name>
    <dbReference type="NCBI Taxonomy" id="4536"/>
    <lineage>
        <taxon>Eukaryota</taxon>
        <taxon>Viridiplantae</taxon>
        <taxon>Streptophyta</taxon>
        <taxon>Embryophyta</taxon>
        <taxon>Tracheophyta</taxon>
        <taxon>Spermatophyta</taxon>
        <taxon>Magnoliopsida</taxon>
        <taxon>Liliopsida</taxon>
        <taxon>Poales</taxon>
        <taxon>Poaceae</taxon>
        <taxon>BOP clade</taxon>
        <taxon>Oryzoideae</taxon>
        <taxon>Oryzeae</taxon>
        <taxon>Oryzinae</taxon>
        <taxon>Oryza</taxon>
    </lineage>
</organism>
<evidence type="ECO:0000313" key="1">
    <source>
        <dbReference type="EnsemblPlants" id="ONIVA02G25030.3"/>
    </source>
</evidence>
<evidence type="ECO:0000313" key="2">
    <source>
        <dbReference type="Proteomes" id="UP000006591"/>
    </source>
</evidence>
<name>A0A0E0G953_ORYNI</name>
<dbReference type="Gramene" id="ONIVA02G25030.3">
    <property type="protein sequence ID" value="ONIVA02G25030.3"/>
    <property type="gene ID" value="ONIVA02G25030"/>
</dbReference>
<keyword evidence="2" id="KW-1185">Reference proteome</keyword>
<accession>A0A0E0G953</accession>